<dbReference type="Proteomes" id="UP000663505">
    <property type="component" value="Chromosome"/>
</dbReference>
<gene>
    <name evidence="5" type="ORF">JZ786_21245</name>
</gene>
<dbReference type="InterPro" id="IPR050093">
    <property type="entry name" value="ABC_SmlMolc_Importer"/>
</dbReference>
<evidence type="ECO:0000256" key="3">
    <source>
        <dbReference type="ARBA" id="ARBA00022840"/>
    </source>
</evidence>
<dbReference type="InterPro" id="IPR003439">
    <property type="entry name" value="ABC_transporter-like_ATP-bd"/>
</dbReference>
<dbReference type="SMART" id="SM00382">
    <property type="entry name" value="AAA"/>
    <property type="match status" value="1"/>
</dbReference>
<dbReference type="EMBL" id="CP071182">
    <property type="protein sequence ID" value="QSO46923.1"/>
    <property type="molecule type" value="Genomic_DNA"/>
</dbReference>
<keyword evidence="1" id="KW-0813">Transport</keyword>
<dbReference type="Pfam" id="PF00005">
    <property type="entry name" value="ABC_tran"/>
    <property type="match status" value="1"/>
</dbReference>
<dbReference type="SUPFAM" id="SSF52540">
    <property type="entry name" value="P-loop containing nucleoside triphosphate hydrolases"/>
    <property type="match status" value="1"/>
</dbReference>
<dbReference type="InterPro" id="IPR003593">
    <property type="entry name" value="AAA+_ATPase"/>
</dbReference>
<keyword evidence="3 5" id="KW-0067">ATP-binding</keyword>
<keyword evidence="2" id="KW-0547">Nucleotide-binding</keyword>
<dbReference type="RefSeq" id="WP_206656284.1">
    <property type="nucleotide sequence ID" value="NZ_CP071182.1"/>
</dbReference>
<name>A0A9X7Z776_9BACL</name>
<reference evidence="5 6" key="1">
    <citation type="submission" date="2021-02" db="EMBL/GenBank/DDBJ databases">
        <title>Alicyclobacillus curvatus sp. nov. and Alicyclobacillus mengziensis sp. nov., two acidophilic bacteria isolated from acid mine drainage.</title>
        <authorList>
            <person name="Huang Y."/>
        </authorList>
    </citation>
    <scope>NUCLEOTIDE SEQUENCE [LARGE SCALE GENOMIC DNA]</scope>
    <source>
        <strain evidence="5 6">S30H14</strain>
    </source>
</reference>
<organism evidence="5 6">
    <name type="scientific">Alicyclobacillus mengziensis</name>
    <dbReference type="NCBI Taxonomy" id="2931921"/>
    <lineage>
        <taxon>Bacteria</taxon>
        <taxon>Bacillati</taxon>
        <taxon>Bacillota</taxon>
        <taxon>Bacilli</taxon>
        <taxon>Bacillales</taxon>
        <taxon>Alicyclobacillaceae</taxon>
        <taxon>Alicyclobacillus</taxon>
    </lineage>
</organism>
<dbReference type="PANTHER" id="PTHR42781:SF4">
    <property type="entry name" value="SPERMIDINE_PUTRESCINE IMPORT ATP-BINDING PROTEIN POTA"/>
    <property type="match status" value="1"/>
</dbReference>
<keyword evidence="6" id="KW-1185">Reference proteome</keyword>
<dbReference type="AlphaFoldDB" id="A0A9X7Z776"/>
<dbReference type="KEGG" id="afx:JZ786_21245"/>
<dbReference type="InterPro" id="IPR027417">
    <property type="entry name" value="P-loop_NTPase"/>
</dbReference>
<protein>
    <submittedName>
        <fullName evidence="5">ABC transporter ATP-binding protein</fullName>
    </submittedName>
</protein>
<evidence type="ECO:0000256" key="1">
    <source>
        <dbReference type="ARBA" id="ARBA00022448"/>
    </source>
</evidence>
<sequence length="306" mass="33666">MNIDIKLKPGTVYSLFGPSAAGKSSTLHVMAGFENQFAKAYLSVNGRVLLDAGKGKHMNVPAWRRGIVLVEQGSTLFPHLSVGENIYYGVSGQRDPWLDGWIERFGLGEYLTAKPRELSGGLVQRAVLARAIAKRPQTLLLDEAFSALDAPLRRTLQDAVLQLRQELGTTVMMVTHQLAEAQRMADEIGIIHQGEILQTGSPEQVMLSPNSWQVAKLLGYTHLLRDENARGFAFHPNRVILGAYSHQGPVLTGTVNQRFLHEGEYRVVLEMGECDHPVIEISVPIDADVQVGQALTVTVPNPPYVE</sequence>
<proteinExistence type="predicted"/>
<dbReference type="PROSITE" id="PS50893">
    <property type="entry name" value="ABC_TRANSPORTER_2"/>
    <property type="match status" value="1"/>
</dbReference>
<accession>A0A9X7Z776</accession>
<evidence type="ECO:0000313" key="5">
    <source>
        <dbReference type="EMBL" id="QSO46923.1"/>
    </source>
</evidence>
<evidence type="ECO:0000313" key="6">
    <source>
        <dbReference type="Proteomes" id="UP000663505"/>
    </source>
</evidence>
<feature type="domain" description="ABC transporter" evidence="4">
    <location>
        <begin position="1"/>
        <end position="218"/>
    </location>
</feature>
<dbReference type="Gene3D" id="3.40.50.300">
    <property type="entry name" value="P-loop containing nucleotide triphosphate hydrolases"/>
    <property type="match status" value="1"/>
</dbReference>
<dbReference type="GO" id="GO:0005524">
    <property type="term" value="F:ATP binding"/>
    <property type="evidence" value="ECO:0007669"/>
    <property type="project" value="UniProtKB-KW"/>
</dbReference>
<evidence type="ECO:0000259" key="4">
    <source>
        <dbReference type="PROSITE" id="PS50893"/>
    </source>
</evidence>
<dbReference type="PANTHER" id="PTHR42781">
    <property type="entry name" value="SPERMIDINE/PUTRESCINE IMPORT ATP-BINDING PROTEIN POTA"/>
    <property type="match status" value="1"/>
</dbReference>
<evidence type="ECO:0000256" key="2">
    <source>
        <dbReference type="ARBA" id="ARBA00022741"/>
    </source>
</evidence>
<dbReference type="GO" id="GO:0016887">
    <property type="term" value="F:ATP hydrolysis activity"/>
    <property type="evidence" value="ECO:0007669"/>
    <property type="project" value="InterPro"/>
</dbReference>